<gene>
    <name evidence="7" type="ORF">TVAG_186670</name>
</gene>
<evidence type="ECO:0000256" key="3">
    <source>
        <dbReference type="ARBA" id="ARBA00022692"/>
    </source>
</evidence>
<protein>
    <submittedName>
        <fullName evidence="7">Sucrose transporter, putative</fullName>
    </submittedName>
</protein>
<keyword evidence="3 6" id="KW-0812">Transmembrane</keyword>
<evidence type="ECO:0000256" key="2">
    <source>
        <dbReference type="ARBA" id="ARBA00022448"/>
    </source>
</evidence>
<dbReference type="GO" id="GO:0016020">
    <property type="term" value="C:membrane"/>
    <property type="evidence" value="ECO:0000318"/>
    <property type="project" value="GO_Central"/>
</dbReference>
<evidence type="ECO:0000256" key="6">
    <source>
        <dbReference type="SAM" id="Phobius"/>
    </source>
</evidence>
<keyword evidence="2" id="KW-0813">Transport</keyword>
<feature type="transmembrane region" description="Helical" evidence="6">
    <location>
        <begin position="54"/>
        <end position="74"/>
    </location>
</feature>
<dbReference type="VEuPathDB" id="TrichDB:TVAGG3_0687420"/>
<name>A2FQA7_TRIV3</name>
<feature type="transmembrane region" description="Helical" evidence="6">
    <location>
        <begin position="145"/>
        <end position="166"/>
    </location>
</feature>
<feature type="transmembrane region" description="Helical" evidence="6">
    <location>
        <begin position="5"/>
        <end position="22"/>
    </location>
</feature>
<dbReference type="SUPFAM" id="SSF103473">
    <property type="entry name" value="MFS general substrate transporter"/>
    <property type="match status" value="1"/>
</dbReference>
<dbReference type="GO" id="GO:0008506">
    <property type="term" value="F:sucrose:proton symporter activity"/>
    <property type="evidence" value="ECO:0000318"/>
    <property type="project" value="GO_Central"/>
</dbReference>
<evidence type="ECO:0000313" key="7">
    <source>
        <dbReference type="EMBL" id="EAX92897.1"/>
    </source>
</evidence>
<dbReference type="OrthoDB" id="28755at2759"/>
<dbReference type="SMR" id="A2FQA7"/>
<dbReference type="RefSeq" id="XP_001305827.1">
    <property type="nucleotide sequence ID" value="XM_001305826.1"/>
</dbReference>
<dbReference type="InParanoid" id="A2FQA7"/>
<feature type="transmembrane region" description="Helical" evidence="6">
    <location>
        <begin position="86"/>
        <end position="106"/>
    </location>
</feature>
<reference evidence="7" key="1">
    <citation type="submission" date="2006-10" db="EMBL/GenBank/DDBJ databases">
        <authorList>
            <person name="Amadeo P."/>
            <person name="Zhao Q."/>
            <person name="Wortman J."/>
            <person name="Fraser-Liggett C."/>
            <person name="Carlton J."/>
        </authorList>
    </citation>
    <scope>NUCLEOTIDE SEQUENCE</scope>
    <source>
        <strain evidence="7">G3</strain>
    </source>
</reference>
<keyword evidence="5 6" id="KW-0472">Membrane</keyword>
<dbReference type="EMBL" id="DS113941">
    <property type="protein sequence ID" value="EAX92897.1"/>
    <property type="molecule type" value="Genomic_DNA"/>
</dbReference>
<dbReference type="eggNOG" id="KOG0637">
    <property type="taxonomic scope" value="Eukaryota"/>
</dbReference>
<evidence type="ECO:0000256" key="5">
    <source>
        <dbReference type="ARBA" id="ARBA00023136"/>
    </source>
</evidence>
<reference evidence="7" key="2">
    <citation type="journal article" date="2007" name="Science">
        <title>Draft genome sequence of the sexually transmitted pathogen Trichomonas vaginalis.</title>
        <authorList>
            <person name="Carlton J.M."/>
            <person name="Hirt R.P."/>
            <person name="Silva J.C."/>
            <person name="Delcher A.L."/>
            <person name="Schatz M."/>
            <person name="Zhao Q."/>
            <person name="Wortman J.R."/>
            <person name="Bidwell S.L."/>
            <person name="Alsmark U.C.M."/>
            <person name="Besteiro S."/>
            <person name="Sicheritz-Ponten T."/>
            <person name="Noel C.J."/>
            <person name="Dacks J.B."/>
            <person name="Foster P.G."/>
            <person name="Simillion C."/>
            <person name="Van de Peer Y."/>
            <person name="Miranda-Saavedra D."/>
            <person name="Barton G.J."/>
            <person name="Westrop G.D."/>
            <person name="Mueller S."/>
            <person name="Dessi D."/>
            <person name="Fiori P.L."/>
            <person name="Ren Q."/>
            <person name="Paulsen I."/>
            <person name="Zhang H."/>
            <person name="Bastida-Corcuera F.D."/>
            <person name="Simoes-Barbosa A."/>
            <person name="Brown M.T."/>
            <person name="Hayes R.D."/>
            <person name="Mukherjee M."/>
            <person name="Okumura C.Y."/>
            <person name="Schneider R."/>
            <person name="Smith A.J."/>
            <person name="Vanacova S."/>
            <person name="Villalvazo M."/>
            <person name="Haas B.J."/>
            <person name="Pertea M."/>
            <person name="Feldblyum T.V."/>
            <person name="Utterback T.R."/>
            <person name="Shu C.L."/>
            <person name="Osoegawa K."/>
            <person name="de Jong P.J."/>
            <person name="Hrdy I."/>
            <person name="Horvathova L."/>
            <person name="Zubacova Z."/>
            <person name="Dolezal P."/>
            <person name="Malik S.B."/>
            <person name="Logsdon J.M. Jr."/>
            <person name="Henze K."/>
            <person name="Gupta A."/>
            <person name="Wang C.C."/>
            <person name="Dunne R.L."/>
            <person name="Upcroft J.A."/>
            <person name="Upcroft P."/>
            <person name="White O."/>
            <person name="Salzberg S.L."/>
            <person name="Tang P."/>
            <person name="Chiu C.-H."/>
            <person name="Lee Y.-S."/>
            <person name="Embley T.M."/>
            <person name="Coombs G.H."/>
            <person name="Mottram J.C."/>
            <person name="Tachezy J."/>
            <person name="Fraser-Liggett C.M."/>
            <person name="Johnson P.J."/>
        </authorList>
    </citation>
    <scope>NUCLEOTIDE SEQUENCE [LARGE SCALE GENOMIC DNA]</scope>
    <source>
        <strain evidence="7">G3</strain>
    </source>
</reference>
<feature type="transmembrane region" description="Helical" evidence="6">
    <location>
        <begin position="178"/>
        <end position="197"/>
    </location>
</feature>
<dbReference type="AlphaFoldDB" id="A2FQA7"/>
<dbReference type="FunFam" id="1.20.1250.20:FF:001698">
    <property type="entry name" value="Sucrose transporter, putative"/>
    <property type="match status" value="1"/>
</dbReference>
<feature type="transmembrane region" description="Helical" evidence="6">
    <location>
        <begin position="112"/>
        <end position="133"/>
    </location>
</feature>
<dbReference type="KEGG" id="tva:4750612"/>
<dbReference type="Gene3D" id="1.20.1250.20">
    <property type="entry name" value="MFS general substrate transporter like domains"/>
    <property type="match status" value="1"/>
</dbReference>
<dbReference type="PANTHER" id="PTHR19432">
    <property type="entry name" value="SUGAR TRANSPORTER"/>
    <property type="match status" value="1"/>
</dbReference>
<proteinExistence type="predicted"/>
<evidence type="ECO:0000256" key="4">
    <source>
        <dbReference type="ARBA" id="ARBA00022989"/>
    </source>
</evidence>
<dbReference type="PANTHER" id="PTHR19432:SF26">
    <property type="entry name" value="MAJOR FACILITATOR SUPERFAMILY (MFS) PROFILE DOMAIN-CONTAINING PROTEIN"/>
    <property type="match status" value="1"/>
</dbReference>
<keyword evidence="8" id="KW-1185">Reference proteome</keyword>
<dbReference type="InterPro" id="IPR036259">
    <property type="entry name" value="MFS_trans_sf"/>
</dbReference>
<evidence type="ECO:0000256" key="1">
    <source>
        <dbReference type="ARBA" id="ARBA00004141"/>
    </source>
</evidence>
<keyword evidence="4 6" id="KW-1133">Transmembrane helix</keyword>
<organism evidence="7 8">
    <name type="scientific">Trichomonas vaginalis (strain ATCC PRA-98 / G3)</name>
    <dbReference type="NCBI Taxonomy" id="412133"/>
    <lineage>
        <taxon>Eukaryota</taxon>
        <taxon>Metamonada</taxon>
        <taxon>Parabasalia</taxon>
        <taxon>Trichomonadida</taxon>
        <taxon>Trichomonadidae</taxon>
        <taxon>Trichomonas</taxon>
    </lineage>
</organism>
<sequence>MPKPIYTIGIIYALSWVAYFPFQTITTDFFGSSIFNGSQNSSNPDDVNLYNKGVSFGMLVISISNFLVLIYGFIHEKLRKVVGLRWSYFISQIITAISLSMCFFVKNKWVLMGTLSFLGVSSLIFNAIPFEIVARTVALEQMGTYMGVLNSFAVFGQIFANFAMVSGVGSIRKEPGDAIGAGCIFAIIAAVYSLFLNEPTDPTEILKSSITPYICDPIR</sequence>
<evidence type="ECO:0000313" key="8">
    <source>
        <dbReference type="Proteomes" id="UP000001542"/>
    </source>
</evidence>
<comment type="subcellular location">
    <subcellularLocation>
        <location evidence="1">Membrane</location>
        <topology evidence="1">Multi-pass membrane protein</topology>
    </subcellularLocation>
</comment>
<dbReference type="VEuPathDB" id="TrichDB:TVAG_186670"/>
<dbReference type="Proteomes" id="UP000001542">
    <property type="component" value="Unassembled WGS sequence"/>
</dbReference>
<accession>A2FQA7</accession>
<dbReference type="OMA" id="IFANFAM"/>